<dbReference type="RefSeq" id="WP_207141157.1">
    <property type="nucleotide sequence ID" value="NZ_JAEKJZ010000002.1"/>
</dbReference>
<evidence type="ECO:0000313" key="3">
    <source>
        <dbReference type="Proteomes" id="UP000664096"/>
    </source>
</evidence>
<keyword evidence="1" id="KW-0732">Signal</keyword>
<evidence type="ECO:0000313" key="2">
    <source>
        <dbReference type="EMBL" id="MBN9671317.1"/>
    </source>
</evidence>
<proteinExistence type="predicted"/>
<accession>A0A939EF18</accession>
<name>A0A939EF18_9HYPH</name>
<comment type="caution">
    <text evidence="2">The sequence shown here is derived from an EMBL/GenBank/DDBJ whole genome shotgun (WGS) entry which is preliminary data.</text>
</comment>
<sequence length="144" mass="15089">MRTNRFKSALAAIALAGVTAAVVTVTAWPTPAHAVNNCTAATNHDFATDIAHGHAFVKHHAEFVHGTDIAGLAFPLPTIGSAAGFAVFLEGILNAPTADKALANNRHGYWDATTGTVIITNLKPLDCGTAFRPTSGMTYYDNLN</sequence>
<gene>
    <name evidence="2" type="ORF">JF539_13300</name>
</gene>
<organism evidence="2 3">
    <name type="scientific">Roseibium aggregatum</name>
    <dbReference type="NCBI Taxonomy" id="187304"/>
    <lineage>
        <taxon>Bacteria</taxon>
        <taxon>Pseudomonadati</taxon>
        <taxon>Pseudomonadota</taxon>
        <taxon>Alphaproteobacteria</taxon>
        <taxon>Hyphomicrobiales</taxon>
        <taxon>Stappiaceae</taxon>
        <taxon>Roseibium</taxon>
    </lineage>
</organism>
<protein>
    <submittedName>
        <fullName evidence="2">Uncharacterized protein</fullName>
    </submittedName>
</protein>
<evidence type="ECO:0000256" key="1">
    <source>
        <dbReference type="SAM" id="SignalP"/>
    </source>
</evidence>
<dbReference type="Proteomes" id="UP000664096">
    <property type="component" value="Unassembled WGS sequence"/>
</dbReference>
<feature type="chain" id="PRO_5037888565" evidence="1">
    <location>
        <begin position="35"/>
        <end position="144"/>
    </location>
</feature>
<dbReference type="AlphaFoldDB" id="A0A939EF18"/>
<reference evidence="2" key="1">
    <citation type="submission" date="2020-12" db="EMBL/GenBank/DDBJ databases">
        <title>Oil enriched cultivation method for isolating marine PHA-producing bacteria.</title>
        <authorList>
            <person name="Zheng W."/>
            <person name="Yu S."/>
            <person name="Huang Y."/>
        </authorList>
    </citation>
    <scope>NUCLEOTIDE SEQUENCE</scope>
    <source>
        <strain evidence="2">SY-2-12</strain>
    </source>
</reference>
<dbReference type="EMBL" id="JAEKJZ010000002">
    <property type="protein sequence ID" value="MBN9671317.1"/>
    <property type="molecule type" value="Genomic_DNA"/>
</dbReference>
<feature type="signal peptide" evidence="1">
    <location>
        <begin position="1"/>
        <end position="34"/>
    </location>
</feature>